<keyword evidence="2" id="KW-1185">Reference proteome</keyword>
<evidence type="ECO:0000313" key="1">
    <source>
        <dbReference type="EMBL" id="KIA95066.1"/>
    </source>
</evidence>
<dbReference type="EMBL" id="JSYN01000006">
    <property type="protein sequence ID" value="KIA95066.1"/>
    <property type="molecule type" value="Genomic_DNA"/>
</dbReference>
<reference evidence="1 2" key="1">
    <citation type="submission" date="2014-10" db="EMBL/GenBank/DDBJ databases">
        <title>Pedobacter Kyungheensis.</title>
        <authorList>
            <person name="Anderson B.M."/>
            <person name="Newman J.D."/>
        </authorList>
    </citation>
    <scope>NUCLEOTIDE SEQUENCE [LARGE SCALE GENOMIC DNA]</scope>
    <source>
        <strain evidence="1 2">KACC 16221</strain>
    </source>
</reference>
<dbReference type="AlphaFoldDB" id="A0A0C1DBY4"/>
<gene>
    <name evidence="1" type="ORF">OC25_06895</name>
</gene>
<protein>
    <submittedName>
        <fullName evidence="1">Uncharacterized protein</fullName>
    </submittedName>
</protein>
<proteinExistence type="predicted"/>
<organism evidence="1 2">
    <name type="scientific">Pedobacter kyungheensis</name>
    <dbReference type="NCBI Taxonomy" id="1069985"/>
    <lineage>
        <taxon>Bacteria</taxon>
        <taxon>Pseudomonadati</taxon>
        <taxon>Bacteroidota</taxon>
        <taxon>Sphingobacteriia</taxon>
        <taxon>Sphingobacteriales</taxon>
        <taxon>Sphingobacteriaceae</taxon>
        <taxon>Pedobacter</taxon>
    </lineage>
</organism>
<dbReference type="Proteomes" id="UP000031246">
    <property type="component" value="Unassembled WGS sequence"/>
</dbReference>
<comment type="caution">
    <text evidence="1">The sequence shown here is derived from an EMBL/GenBank/DDBJ whole genome shotgun (WGS) entry which is preliminary data.</text>
</comment>
<evidence type="ECO:0000313" key="2">
    <source>
        <dbReference type="Proteomes" id="UP000031246"/>
    </source>
</evidence>
<accession>A0A0C1DBY4</accession>
<sequence>MYYLFFYYKILRIYALFSLKSTVFIRWLSINIFNVLILCQKSPGFYFGAFKGIISGRFSQRYRAEKNCSV</sequence>
<name>A0A0C1DBY4_9SPHI</name>